<reference evidence="4 5" key="1">
    <citation type="submission" date="2017-09" db="EMBL/GenBank/DDBJ databases">
        <title>Arcobacter canalis sp. nov., a new species isolated from a water canal contaminated with urban sewage.</title>
        <authorList>
            <person name="Perez-Cataluna A."/>
            <person name="Salas-Masso N."/>
            <person name="Figueras M.J."/>
        </authorList>
    </citation>
    <scope>NUCLEOTIDE SEQUENCE [LARGE SCALE GENOMIC DNA]</scope>
    <source>
        <strain evidence="4 5">F98-3</strain>
    </source>
</reference>
<dbReference type="EMBL" id="CP032098">
    <property type="protein sequence ID" value="AXX91664.1"/>
    <property type="molecule type" value="Genomic_DNA"/>
</dbReference>
<dbReference type="AlphaFoldDB" id="A0A2G1DJ69"/>
<keyword evidence="5" id="KW-1185">Reference proteome</keyword>
<dbReference type="PROSITE" id="PS51186">
    <property type="entry name" value="GNAT"/>
    <property type="match status" value="1"/>
</dbReference>
<name>A0A2G1DJ69_9BACT</name>
<dbReference type="Proteomes" id="UP000221222">
    <property type="component" value="Unassembled WGS sequence"/>
</dbReference>
<dbReference type="SUPFAM" id="SSF55729">
    <property type="entry name" value="Acyl-CoA N-acyltransferases (Nat)"/>
    <property type="match status" value="1"/>
</dbReference>
<protein>
    <submittedName>
        <fullName evidence="3 4">Acetyltransferase</fullName>
    </submittedName>
</protein>
<gene>
    <name evidence="3" type="ORF">AMOL_0665</name>
    <name evidence="4" type="ORF">CPU12_04480</name>
</gene>
<reference evidence="3 6" key="2">
    <citation type="submission" date="2018-08" db="EMBL/GenBank/DDBJ databases">
        <title>Complete genome of the Arcobacter molluscorum type strain LMG 25693.</title>
        <authorList>
            <person name="Miller W.G."/>
            <person name="Yee E."/>
            <person name="Bono J.L."/>
        </authorList>
    </citation>
    <scope>NUCLEOTIDE SEQUENCE [LARGE SCALE GENOMIC DNA]</scope>
    <source>
        <strain evidence="3 6">CECT 7696</strain>
    </source>
</reference>
<dbReference type="PANTHER" id="PTHR13947">
    <property type="entry name" value="GNAT FAMILY N-ACETYLTRANSFERASE"/>
    <property type="match status" value="1"/>
</dbReference>
<dbReference type="InterPro" id="IPR016181">
    <property type="entry name" value="Acyl_CoA_acyltransferase"/>
</dbReference>
<dbReference type="RefSeq" id="WP_099341893.1">
    <property type="nucleotide sequence ID" value="NZ_CP032098.1"/>
</dbReference>
<feature type="domain" description="N-acetyltransferase" evidence="2">
    <location>
        <begin position="23"/>
        <end position="172"/>
    </location>
</feature>
<dbReference type="KEGG" id="amol:AMOL_0665"/>
<keyword evidence="1 4" id="KW-0808">Transferase</keyword>
<accession>A0A2G1DJ69</accession>
<dbReference type="PANTHER" id="PTHR13947:SF37">
    <property type="entry name" value="LD18367P"/>
    <property type="match status" value="1"/>
</dbReference>
<dbReference type="InterPro" id="IPR050769">
    <property type="entry name" value="NAT_camello-type"/>
</dbReference>
<evidence type="ECO:0000313" key="6">
    <source>
        <dbReference type="Proteomes" id="UP000262712"/>
    </source>
</evidence>
<evidence type="ECO:0000313" key="5">
    <source>
        <dbReference type="Proteomes" id="UP000221222"/>
    </source>
</evidence>
<proteinExistence type="predicted"/>
<dbReference type="Proteomes" id="UP000262712">
    <property type="component" value="Chromosome"/>
</dbReference>
<sequence>MKRINSINFSYVYKHLEKPTKDFIINEYMKHYKQRISNLQYEVIYKKMSILMKQKDTNAFFISYNEKRQIIGAISITKYDNRILSLKNRYMNKDIAEIGRCYVDERYRRCGVGSRLLNLATTFAEKNNYEKMYLHTQYFLPGGFNFWSKKGFKITLDEKDKLQTVHMEKRLQKITNKYNIQMV</sequence>
<dbReference type="Pfam" id="PF00583">
    <property type="entry name" value="Acetyltransf_1"/>
    <property type="match status" value="1"/>
</dbReference>
<organism evidence="4 5">
    <name type="scientific">Malaciobacter molluscorum LMG 25693</name>
    <dbReference type="NCBI Taxonomy" id="870501"/>
    <lineage>
        <taxon>Bacteria</taxon>
        <taxon>Pseudomonadati</taxon>
        <taxon>Campylobacterota</taxon>
        <taxon>Epsilonproteobacteria</taxon>
        <taxon>Campylobacterales</taxon>
        <taxon>Arcobacteraceae</taxon>
        <taxon>Malaciobacter</taxon>
    </lineage>
</organism>
<evidence type="ECO:0000313" key="4">
    <source>
        <dbReference type="EMBL" id="PHO18542.1"/>
    </source>
</evidence>
<dbReference type="Gene3D" id="3.40.630.30">
    <property type="match status" value="1"/>
</dbReference>
<evidence type="ECO:0000259" key="2">
    <source>
        <dbReference type="PROSITE" id="PS51186"/>
    </source>
</evidence>
<dbReference type="CDD" id="cd04301">
    <property type="entry name" value="NAT_SF"/>
    <property type="match status" value="1"/>
</dbReference>
<evidence type="ECO:0000313" key="3">
    <source>
        <dbReference type="EMBL" id="AXX91664.1"/>
    </source>
</evidence>
<dbReference type="InterPro" id="IPR000182">
    <property type="entry name" value="GNAT_dom"/>
</dbReference>
<dbReference type="EMBL" id="NXFY01000005">
    <property type="protein sequence ID" value="PHO18542.1"/>
    <property type="molecule type" value="Genomic_DNA"/>
</dbReference>
<evidence type="ECO:0000256" key="1">
    <source>
        <dbReference type="ARBA" id="ARBA00022679"/>
    </source>
</evidence>
<dbReference type="GO" id="GO:0008080">
    <property type="term" value="F:N-acetyltransferase activity"/>
    <property type="evidence" value="ECO:0007669"/>
    <property type="project" value="InterPro"/>
</dbReference>